<evidence type="ECO:0000259" key="1">
    <source>
        <dbReference type="Pfam" id="PF11860"/>
    </source>
</evidence>
<sequence length="186" mass="21044">MRKLEEYDYNAAAAILDCEVAAVKAVTKVESRGSGFLPTGEPVILFERHWMYKLLKQAGKPTPLSDICNPKAGGYKGGAAEHLRLAEAVKLDRDCALQSCSWGLFQIMGFHWKSLNYGSLQQFINAQYKDEGSQLETFVRFILVNPNLHKALKNKDWIKFAAGYNGPNYKVNDYDNKLMRAYNEVK</sequence>
<evidence type="ECO:0000313" key="2">
    <source>
        <dbReference type="EMBL" id="WOZ57498.1"/>
    </source>
</evidence>
<proteinExistence type="predicted"/>
<feature type="domain" description="N-acetylmuramidase" evidence="1">
    <location>
        <begin position="19"/>
        <end position="185"/>
    </location>
</feature>
<keyword evidence="3" id="KW-1185">Reference proteome</keyword>
<dbReference type="InterPro" id="IPR024408">
    <property type="entry name" value="Muramidase"/>
</dbReference>
<dbReference type="Proteomes" id="UP001305174">
    <property type="component" value="Segment"/>
</dbReference>
<reference evidence="3" key="1">
    <citation type="submission" date="2024-05" db="EMBL/GenBank/DDBJ databases">
        <authorList>
            <person name="Tikunov A.Y."/>
            <person name="Morozova V.V."/>
            <person name="Kozlova Y.N."/>
            <person name="Tikunova N.V."/>
            <person name="Babkin I.V."/>
        </authorList>
    </citation>
    <scope>NUCLEOTIDE SEQUENCE [LARGE SCALE GENOMIC DNA]</scope>
</reference>
<accession>A0AAX4G6G7</accession>
<dbReference type="EMBL" id="OR575930">
    <property type="protein sequence ID" value="WOZ57498.1"/>
    <property type="molecule type" value="Genomic_DNA"/>
</dbReference>
<evidence type="ECO:0000313" key="3">
    <source>
        <dbReference type="Proteomes" id="UP001305174"/>
    </source>
</evidence>
<dbReference type="Pfam" id="PF11860">
    <property type="entry name" value="Muramidase"/>
    <property type="match status" value="1"/>
</dbReference>
<protein>
    <submittedName>
        <fullName evidence="2">N-acetylmuramidase family protein</fullName>
    </submittedName>
</protein>
<name>A0AAX4G6G7_9CAUD</name>
<organism evidence="2 3">
    <name type="scientific">Pseudomonas phage vB_PseuGesM_254</name>
    <dbReference type="NCBI Taxonomy" id="3092638"/>
    <lineage>
        <taxon>Viruses</taxon>
        <taxon>Duplodnaviria</taxon>
        <taxon>Heunggongvirae</taxon>
        <taxon>Uroviricota</taxon>
        <taxon>Caudoviricetes</taxon>
        <taxon>Vandenendeviridae</taxon>
        <taxon>Chemalvirus</taxon>
        <taxon>Chemalvirus PseuGes254</taxon>
    </lineage>
</organism>